<dbReference type="Gene3D" id="3.90.190.20">
    <property type="entry name" value="Mur ligase, C-terminal domain"/>
    <property type="match status" value="1"/>
</dbReference>
<dbReference type="Proteomes" id="UP000184389">
    <property type="component" value="Unassembled WGS sequence"/>
</dbReference>
<sequence>MNLKNKNVLILGLGISGVSTVKALNKLGASIIISDTKKEEELKDFLEEIDSYGAKLYLGTNDVPLEDVDLIIKSPGIPLGLPIIQKAEGLNIEVMTDIELAYRLIPENKFVAITGTNGKTTTTTLTGEFFKNAGYSCHVVGNIGVGILWEAVNSSADDIFVIETSSFQLESTKCFKPKVSLIINITPDHINWHGSYEKYIDAKKKVLINQDSEDYTVLNYDDEILRSIKNELHSNVLWFSVNNALDNGVYIDEDYIVINTGSEKIKVMPWKEIKIPGRHNLENALGSVAIGYAMGVDISTMANVLRTFEGVEHRIEYVTTIDKIKFYNDSKGTNPDASIKAVEALEGPIVLIAGGMDKGNEFDDFVKSFDRKVKALILLGETKEKIKQTAINYGFNNIYIVNDMKEAVNKSFELAKSGDEILLSPACASWDMYKSYEERGRDFKKAAFDLKEEK</sequence>
<evidence type="ECO:0000313" key="21">
    <source>
        <dbReference type="EMBL" id="SHH62315.1"/>
    </source>
</evidence>
<dbReference type="InterPro" id="IPR013221">
    <property type="entry name" value="Mur_ligase_cen"/>
</dbReference>
<comment type="catalytic activity">
    <reaction evidence="16 17 18">
        <text>UDP-N-acetyl-alpha-D-muramoyl-L-alanine + D-glutamate + ATP = UDP-N-acetyl-alpha-D-muramoyl-L-alanyl-D-glutamate + ADP + phosphate + H(+)</text>
        <dbReference type="Rhea" id="RHEA:16429"/>
        <dbReference type="ChEBI" id="CHEBI:15378"/>
        <dbReference type="ChEBI" id="CHEBI:29986"/>
        <dbReference type="ChEBI" id="CHEBI:30616"/>
        <dbReference type="ChEBI" id="CHEBI:43474"/>
        <dbReference type="ChEBI" id="CHEBI:83898"/>
        <dbReference type="ChEBI" id="CHEBI:83900"/>
        <dbReference type="ChEBI" id="CHEBI:456216"/>
        <dbReference type="EC" id="6.3.2.9"/>
    </reaction>
</comment>
<evidence type="ECO:0000256" key="11">
    <source>
        <dbReference type="ARBA" id="ARBA00022960"/>
    </source>
</evidence>
<evidence type="ECO:0000256" key="5">
    <source>
        <dbReference type="ARBA" id="ARBA00012212"/>
    </source>
</evidence>
<keyword evidence="8 17" id="KW-0436">Ligase</keyword>
<keyword evidence="10 17" id="KW-0067">ATP-binding</keyword>
<dbReference type="InterPro" id="IPR036565">
    <property type="entry name" value="Mur-like_cat_sf"/>
</dbReference>
<dbReference type="GO" id="GO:0008360">
    <property type="term" value="P:regulation of cell shape"/>
    <property type="evidence" value="ECO:0007669"/>
    <property type="project" value="UniProtKB-KW"/>
</dbReference>
<evidence type="ECO:0000259" key="20">
    <source>
        <dbReference type="Pfam" id="PF08245"/>
    </source>
</evidence>
<dbReference type="EMBL" id="FQXR01000003">
    <property type="protein sequence ID" value="SHH62315.1"/>
    <property type="molecule type" value="Genomic_DNA"/>
</dbReference>
<dbReference type="Pfam" id="PF08245">
    <property type="entry name" value="Mur_ligase_M"/>
    <property type="match status" value="1"/>
</dbReference>
<dbReference type="Gene3D" id="3.40.1190.10">
    <property type="entry name" value="Mur-like, catalytic domain"/>
    <property type="match status" value="1"/>
</dbReference>
<dbReference type="GO" id="GO:0051301">
    <property type="term" value="P:cell division"/>
    <property type="evidence" value="ECO:0007669"/>
    <property type="project" value="UniProtKB-KW"/>
</dbReference>
<comment type="function">
    <text evidence="1 17 18">Cell wall formation. Catalyzes the addition of glutamate to the nucleotide precursor UDP-N-acetylmuramoyl-L-alanine (UMA).</text>
</comment>
<dbReference type="EC" id="6.3.2.9" evidence="5 17"/>
<dbReference type="GO" id="GO:0071555">
    <property type="term" value="P:cell wall organization"/>
    <property type="evidence" value="ECO:0007669"/>
    <property type="project" value="UniProtKB-KW"/>
</dbReference>
<dbReference type="Gene3D" id="3.40.50.720">
    <property type="entry name" value="NAD(P)-binding Rossmann-like Domain"/>
    <property type="match status" value="1"/>
</dbReference>
<dbReference type="InterPro" id="IPR036615">
    <property type="entry name" value="Mur_ligase_C_dom_sf"/>
</dbReference>
<dbReference type="OrthoDB" id="9809796at2"/>
<evidence type="ECO:0000256" key="9">
    <source>
        <dbReference type="ARBA" id="ARBA00022741"/>
    </source>
</evidence>
<comment type="pathway">
    <text evidence="3 17 18">Cell wall biogenesis; peptidoglycan biosynthesis.</text>
</comment>
<dbReference type="PANTHER" id="PTHR43692:SF1">
    <property type="entry name" value="UDP-N-ACETYLMURAMOYLALANINE--D-GLUTAMATE LIGASE"/>
    <property type="match status" value="1"/>
</dbReference>
<dbReference type="GO" id="GO:0008764">
    <property type="term" value="F:UDP-N-acetylmuramoylalanine-D-glutamate ligase activity"/>
    <property type="evidence" value="ECO:0007669"/>
    <property type="project" value="UniProtKB-UniRule"/>
</dbReference>
<feature type="binding site" evidence="17">
    <location>
        <begin position="115"/>
        <end position="121"/>
    </location>
    <ligand>
        <name>ATP</name>
        <dbReference type="ChEBI" id="CHEBI:30616"/>
    </ligand>
</feature>
<dbReference type="AlphaFoldDB" id="A0A1M5UGY9"/>
<evidence type="ECO:0000256" key="2">
    <source>
        <dbReference type="ARBA" id="ARBA00004496"/>
    </source>
</evidence>
<keyword evidence="11 17" id="KW-0133">Cell shape</keyword>
<dbReference type="HAMAP" id="MF_00639">
    <property type="entry name" value="MurD"/>
    <property type="match status" value="1"/>
</dbReference>
<keyword evidence="13 17" id="KW-0961">Cell wall biogenesis/degradation</keyword>
<evidence type="ECO:0000256" key="7">
    <source>
        <dbReference type="ARBA" id="ARBA00022490"/>
    </source>
</evidence>
<keyword evidence="9 17" id="KW-0547">Nucleotide-binding</keyword>
<reference evidence="21 22" key="1">
    <citation type="submission" date="2016-11" db="EMBL/GenBank/DDBJ databases">
        <authorList>
            <person name="Jaros S."/>
            <person name="Januszkiewicz K."/>
            <person name="Wedrychowicz H."/>
        </authorList>
    </citation>
    <scope>NUCLEOTIDE SEQUENCE [LARGE SCALE GENOMIC DNA]</scope>
    <source>
        <strain evidence="21 22">DSM 13106</strain>
    </source>
</reference>
<comment type="similarity">
    <text evidence="4 17">Belongs to the MurCDEF family.</text>
</comment>
<dbReference type="Pfam" id="PF21799">
    <property type="entry name" value="MurD-like_N"/>
    <property type="match status" value="1"/>
</dbReference>
<dbReference type="STRING" id="1123281.SAMN02745180_00647"/>
<evidence type="ECO:0000313" key="22">
    <source>
        <dbReference type="Proteomes" id="UP000184389"/>
    </source>
</evidence>
<accession>A0A1M5UGY9</accession>
<dbReference type="Pfam" id="PF02875">
    <property type="entry name" value="Mur_ligase_C"/>
    <property type="match status" value="1"/>
</dbReference>
<evidence type="ECO:0000256" key="14">
    <source>
        <dbReference type="ARBA" id="ARBA00030398"/>
    </source>
</evidence>
<evidence type="ECO:0000256" key="6">
    <source>
        <dbReference type="ARBA" id="ARBA00015655"/>
    </source>
</evidence>
<comment type="subcellular location">
    <subcellularLocation>
        <location evidence="2 17 18">Cytoplasm</location>
    </subcellularLocation>
</comment>
<keyword evidence="17 18" id="KW-0132">Cell division</keyword>
<keyword evidence="17 18" id="KW-0131">Cell cycle</keyword>
<evidence type="ECO:0000256" key="15">
    <source>
        <dbReference type="ARBA" id="ARBA00032324"/>
    </source>
</evidence>
<dbReference type="GO" id="GO:0005737">
    <property type="term" value="C:cytoplasm"/>
    <property type="evidence" value="ECO:0007669"/>
    <property type="project" value="UniProtKB-SubCell"/>
</dbReference>
<evidence type="ECO:0000256" key="13">
    <source>
        <dbReference type="ARBA" id="ARBA00023316"/>
    </source>
</evidence>
<evidence type="ECO:0000256" key="17">
    <source>
        <dbReference type="HAMAP-Rule" id="MF_00639"/>
    </source>
</evidence>
<evidence type="ECO:0000256" key="16">
    <source>
        <dbReference type="ARBA" id="ARBA00047632"/>
    </source>
</evidence>
<organism evidence="21 22">
    <name type="scientific">Sporanaerobacter acetigenes DSM 13106</name>
    <dbReference type="NCBI Taxonomy" id="1123281"/>
    <lineage>
        <taxon>Bacteria</taxon>
        <taxon>Bacillati</taxon>
        <taxon>Bacillota</taxon>
        <taxon>Tissierellia</taxon>
        <taxon>Tissierellales</taxon>
        <taxon>Sporanaerobacteraceae</taxon>
        <taxon>Sporanaerobacter</taxon>
    </lineage>
</organism>
<evidence type="ECO:0000256" key="10">
    <source>
        <dbReference type="ARBA" id="ARBA00022840"/>
    </source>
</evidence>
<protein>
    <recommendedName>
        <fullName evidence="6 17">UDP-N-acetylmuramoylalanine--D-glutamate ligase</fullName>
        <ecNumber evidence="5 17">6.3.2.9</ecNumber>
    </recommendedName>
    <alternativeName>
        <fullName evidence="15 17">D-glutamic acid-adding enzyme</fullName>
    </alternativeName>
    <alternativeName>
        <fullName evidence="14 17">UDP-N-acetylmuramoyl-L-alanyl-D-glutamate synthetase</fullName>
    </alternativeName>
</protein>
<dbReference type="GO" id="GO:0005524">
    <property type="term" value="F:ATP binding"/>
    <property type="evidence" value="ECO:0007669"/>
    <property type="project" value="UniProtKB-UniRule"/>
</dbReference>
<dbReference type="SUPFAM" id="SSF51984">
    <property type="entry name" value="MurCD N-terminal domain"/>
    <property type="match status" value="1"/>
</dbReference>
<evidence type="ECO:0000256" key="1">
    <source>
        <dbReference type="ARBA" id="ARBA00002734"/>
    </source>
</evidence>
<evidence type="ECO:0000256" key="12">
    <source>
        <dbReference type="ARBA" id="ARBA00022984"/>
    </source>
</evidence>
<dbReference type="PANTHER" id="PTHR43692">
    <property type="entry name" value="UDP-N-ACETYLMURAMOYLALANINE--D-GLUTAMATE LIGASE"/>
    <property type="match status" value="1"/>
</dbReference>
<evidence type="ECO:0000259" key="19">
    <source>
        <dbReference type="Pfam" id="PF02875"/>
    </source>
</evidence>
<dbReference type="UniPathway" id="UPA00219"/>
<proteinExistence type="inferred from homology"/>
<evidence type="ECO:0000256" key="8">
    <source>
        <dbReference type="ARBA" id="ARBA00022598"/>
    </source>
</evidence>
<dbReference type="InterPro" id="IPR004101">
    <property type="entry name" value="Mur_ligase_C"/>
</dbReference>
<feature type="domain" description="Mur ligase C-terminal" evidence="19">
    <location>
        <begin position="313"/>
        <end position="427"/>
    </location>
</feature>
<dbReference type="SUPFAM" id="SSF53244">
    <property type="entry name" value="MurD-like peptide ligases, peptide-binding domain"/>
    <property type="match status" value="1"/>
</dbReference>
<dbReference type="GO" id="GO:0009252">
    <property type="term" value="P:peptidoglycan biosynthetic process"/>
    <property type="evidence" value="ECO:0007669"/>
    <property type="project" value="UniProtKB-UniRule"/>
</dbReference>
<dbReference type="NCBIfam" id="TIGR01087">
    <property type="entry name" value="murD"/>
    <property type="match status" value="1"/>
</dbReference>
<feature type="domain" description="Mur ligase central" evidence="20">
    <location>
        <begin position="113"/>
        <end position="290"/>
    </location>
</feature>
<evidence type="ECO:0000256" key="18">
    <source>
        <dbReference type="RuleBase" id="RU003664"/>
    </source>
</evidence>
<evidence type="ECO:0000256" key="3">
    <source>
        <dbReference type="ARBA" id="ARBA00004752"/>
    </source>
</evidence>
<dbReference type="InterPro" id="IPR005762">
    <property type="entry name" value="MurD"/>
</dbReference>
<keyword evidence="12 17" id="KW-0573">Peptidoglycan synthesis</keyword>
<dbReference type="RefSeq" id="WP_072743226.1">
    <property type="nucleotide sequence ID" value="NZ_FQXR01000003.1"/>
</dbReference>
<keyword evidence="22" id="KW-1185">Reference proteome</keyword>
<evidence type="ECO:0000256" key="4">
    <source>
        <dbReference type="ARBA" id="ARBA00010416"/>
    </source>
</evidence>
<keyword evidence="7 17" id="KW-0963">Cytoplasm</keyword>
<dbReference type="SUPFAM" id="SSF53623">
    <property type="entry name" value="MurD-like peptide ligases, catalytic domain"/>
    <property type="match status" value="1"/>
</dbReference>
<gene>
    <name evidence="17" type="primary">murD</name>
    <name evidence="21" type="ORF">SAMN02745180_00647</name>
</gene>
<name>A0A1M5UGY9_9FIRM</name>